<feature type="region of interest" description="Disordered" evidence="1">
    <location>
        <begin position="343"/>
        <end position="370"/>
    </location>
</feature>
<name>A0A151ZK08_TIELA</name>
<accession>A0A151ZK08</accession>
<dbReference type="InParanoid" id="A0A151ZK08"/>
<evidence type="ECO:0000313" key="3">
    <source>
        <dbReference type="Proteomes" id="UP000076078"/>
    </source>
</evidence>
<proteinExistence type="predicted"/>
<dbReference type="OMA" id="KEYFCAA"/>
<reference evidence="2 3" key="1">
    <citation type="submission" date="2015-12" db="EMBL/GenBank/DDBJ databases">
        <title>Dictyostelia acquired genes for synthesis and detection of signals that induce cell-type specialization by lateral gene transfer from prokaryotes.</title>
        <authorList>
            <person name="Gloeckner G."/>
            <person name="Schaap P."/>
        </authorList>
    </citation>
    <scope>NUCLEOTIDE SEQUENCE [LARGE SCALE GENOMIC DNA]</scope>
    <source>
        <strain evidence="2 3">TK</strain>
    </source>
</reference>
<feature type="region of interest" description="Disordered" evidence="1">
    <location>
        <begin position="187"/>
        <end position="206"/>
    </location>
</feature>
<keyword evidence="3" id="KW-1185">Reference proteome</keyword>
<protein>
    <submittedName>
        <fullName evidence="2">Uncharacterized protein</fullName>
    </submittedName>
</protein>
<comment type="caution">
    <text evidence="2">The sequence shown here is derived from an EMBL/GenBank/DDBJ whole genome shotgun (WGS) entry which is preliminary data.</text>
</comment>
<dbReference type="FunCoup" id="A0A151ZK08">
    <property type="interactions" value="425"/>
</dbReference>
<dbReference type="Proteomes" id="UP000076078">
    <property type="component" value="Unassembled WGS sequence"/>
</dbReference>
<organism evidence="2 3">
    <name type="scientific">Tieghemostelium lacteum</name>
    <name type="common">Slime mold</name>
    <name type="synonym">Dictyostelium lacteum</name>
    <dbReference type="NCBI Taxonomy" id="361077"/>
    <lineage>
        <taxon>Eukaryota</taxon>
        <taxon>Amoebozoa</taxon>
        <taxon>Evosea</taxon>
        <taxon>Eumycetozoa</taxon>
        <taxon>Dictyostelia</taxon>
        <taxon>Dictyosteliales</taxon>
        <taxon>Raperosteliaceae</taxon>
        <taxon>Tieghemostelium</taxon>
    </lineage>
</organism>
<dbReference type="EMBL" id="LODT01000022">
    <property type="protein sequence ID" value="KYQ94313.1"/>
    <property type="molecule type" value="Genomic_DNA"/>
</dbReference>
<evidence type="ECO:0000313" key="2">
    <source>
        <dbReference type="EMBL" id="KYQ94313.1"/>
    </source>
</evidence>
<dbReference type="AlphaFoldDB" id="A0A151ZK08"/>
<evidence type="ECO:0000256" key="1">
    <source>
        <dbReference type="SAM" id="MobiDB-lite"/>
    </source>
</evidence>
<feature type="compositionally biased region" description="Basic and acidic residues" evidence="1">
    <location>
        <begin position="353"/>
        <end position="370"/>
    </location>
</feature>
<dbReference type="OrthoDB" id="16904at2759"/>
<gene>
    <name evidence="2" type="ORF">DLAC_04611</name>
</gene>
<sequence>MSNNSNSKVKLQQLLNECLNLKVEFKTKKSLDTKVIQELKTKSEECIQLSKDLKIEHGRANALELLSFAEWYELVIKNQNSTNEHIEILKELSEPIEQKLLESKKLAISFNDKALYLRVLETLTNIYNKTNQMDKEIEILEKIVHNNLTSSIGAEQRSLPMSVMLLNAILKKLNFIYQDRDRIYQLPRPQPQTDSEGKVISPESDPTNIEKTDPFMKLHLEAWENYQWIKKQPSNPFFQKDQYIHQNKSSLFKLCIYCGSLANPLISGKDPEVIALAMEAFQEAFYIADLIQDKEYFCAATAHRSSVLYQTLSEDEGNKLLQSLKDVEAKMKPKNSEIRDLIHSIENKAPTLHPEEKEKEDQQKSQEKEK</sequence>